<evidence type="ECO:0000313" key="2">
    <source>
        <dbReference type="Proteomes" id="UP000199614"/>
    </source>
</evidence>
<sequence length="224" mass="23023">MRIAGVDSGPRGWVVCVLSGTGRARRADWSVVPDAAAVLAATAGCDAVGVDIPLALPSGGVRREAEVVAAARLGPARSSLFPTPPAAVLHAVSYADACAAAQAVTGKKISLQAWHIVPKIRDFRAVELPASVVESHPELSFRTMTSGVDFASKKTARGAGQRIAALSGWADPGRLLGDLPTTARLDDVLDALACAWTAERVARGTAELLGPGTDDRGRSTAIAV</sequence>
<dbReference type="OrthoDB" id="9811476at2"/>
<name>A0A1I5GT10_PSUAM</name>
<dbReference type="Proteomes" id="UP000199614">
    <property type="component" value="Unassembled WGS sequence"/>
</dbReference>
<protein>
    <submittedName>
        <fullName evidence="1">Predicted nuclease (RNAse H fold)</fullName>
    </submittedName>
</protein>
<keyword evidence="2" id="KW-1185">Reference proteome</keyword>
<dbReference type="EMBL" id="FOUY01000050">
    <property type="protein sequence ID" value="SFO39138.1"/>
    <property type="molecule type" value="Genomic_DNA"/>
</dbReference>
<evidence type="ECO:0000313" key="1">
    <source>
        <dbReference type="EMBL" id="SFO39138.1"/>
    </source>
</evidence>
<dbReference type="Pfam" id="PF04250">
    <property type="entry name" value="DUF429"/>
    <property type="match status" value="1"/>
</dbReference>
<dbReference type="AlphaFoldDB" id="A0A1I5GT10"/>
<dbReference type="STRING" id="260086.SAMN05216207_105035"/>
<accession>A0A1I5GT10</accession>
<organism evidence="1 2">
    <name type="scientific">Pseudonocardia ammonioxydans</name>
    <dbReference type="NCBI Taxonomy" id="260086"/>
    <lineage>
        <taxon>Bacteria</taxon>
        <taxon>Bacillati</taxon>
        <taxon>Actinomycetota</taxon>
        <taxon>Actinomycetes</taxon>
        <taxon>Pseudonocardiales</taxon>
        <taxon>Pseudonocardiaceae</taxon>
        <taxon>Pseudonocardia</taxon>
    </lineage>
</organism>
<proteinExistence type="predicted"/>
<gene>
    <name evidence="1" type="ORF">SAMN05216207_105035</name>
</gene>
<dbReference type="InterPro" id="IPR007362">
    <property type="entry name" value="DUF429"/>
</dbReference>
<reference evidence="1 2" key="1">
    <citation type="submission" date="2016-10" db="EMBL/GenBank/DDBJ databases">
        <authorList>
            <person name="de Groot N.N."/>
        </authorList>
    </citation>
    <scope>NUCLEOTIDE SEQUENCE [LARGE SCALE GENOMIC DNA]</scope>
    <source>
        <strain evidence="1 2">CGMCC 4.1877</strain>
    </source>
</reference>